<organism evidence="1">
    <name type="scientific">Lactuca sativa</name>
    <name type="common">Garden lettuce</name>
    <dbReference type="NCBI Taxonomy" id="4236"/>
    <lineage>
        <taxon>Eukaryota</taxon>
        <taxon>Viridiplantae</taxon>
        <taxon>Streptophyta</taxon>
        <taxon>Embryophyta</taxon>
        <taxon>Tracheophyta</taxon>
        <taxon>Spermatophyta</taxon>
        <taxon>Magnoliopsida</taxon>
        <taxon>eudicotyledons</taxon>
        <taxon>Gunneridae</taxon>
        <taxon>Pentapetalae</taxon>
        <taxon>asterids</taxon>
        <taxon>campanulids</taxon>
        <taxon>Asterales</taxon>
        <taxon>Asteraceae</taxon>
        <taxon>Cichorioideae</taxon>
        <taxon>Cichorieae</taxon>
        <taxon>Lactucinae</taxon>
        <taxon>Lactuca</taxon>
    </lineage>
</organism>
<dbReference type="EMBL" id="AY153839">
    <property type="protein sequence ID" value="AAN87314.1"/>
    <property type="molecule type" value="Genomic_DNA"/>
</dbReference>
<dbReference type="Gene3D" id="3.40.50.300">
    <property type="entry name" value="P-loop containing nucleotide triphosphate hydrolases"/>
    <property type="match status" value="1"/>
</dbReference>
<feature type="non-terminal residue" evidence="1">
    <location>
        <position position="1"/>
    </location>
</feature>
<name>Q6YFG2_LACSA</name>
<sequence length="97" mass="10733">LARSVFDGISFQFEGASFVENVRETSSTSLSGLKSLQCQIVSDVSDDKDISIRGVHEGKSMMKRRMRGRKVLIVLDDVSHINQLEALAGECSWFKPG</sequence>
<evidence type="ECO:0000313" key="1">
    <source>
        <dbReference type="EMBL" id="AAN87314.1"/>
    </source>
</evidence>
<feature type="non-terminal residue" evidence="1">
    <location>
        <position position="97"/>
    </location>
</feature>
<dbReference type="GO" id="GO:0006952">
    <property type="term" value="P:defense response"/>
    <property type="evidence" value="ECO:0007669"/>
    <property type="project" value="InterPro"/>
</dbReference>
<protein>
    <submittedName>
        <fullName evidence="1">Resistance protein candidate</fullName>
    </submittedName>
</protein>
<dbReference type="PANTHER" id="PTHR11017:SF544">
    <property type="entry name" value="ADP-RIBOSYL CYCLASE_CYCLIC ADP-RIBOSE HYDROLASE"/>
    <property type="match status" value="1"/>
</dbReference>
<dbReference type="AlphaFoldDB" id="Q6YFG2"/>
<reference evidence="1" key="1">
    <citation type="submission" date="2002-09" db="EMBL/GenBank/DDBJ databases">
        <title>Comparative Analysis of NBS Domain Sequences of NBS-LRR Disease Resistance Genes from Sunflower, Lettuce, and Chicory.</title>
        <authorList>
            <person name="Plocik A.M."/>
            <person name="Layden J."/>
            <person name="Kesseli R.V."/>
        </authorList>
    </citation>
    <scope>NUCLEOTIDE SEQUENCE</scope>
</reference>
<dbReference type="InterPro" id="IPR027417">
    <property type="entry name" value="P-loop_NTPase"/>
</dbReference>
<proteinExistence type="predicted"/>
<dbReference type="InterPro" id="IPR044974">
    <property type="entry name" value="Disease_R_plants"/>
</dbReference>
<accession>Q6YFG2</accession>
<dbReference type="SUPFAM" id="SSF52540">
    <property type="entry name" value="P-loop containing nucleoside triphosphate hydrolases"/>
    <property type="match status" value="1"/>
</dbReference>
<dbReference type="PANTHER" id="PTHR11017">
    <property type="entry name" value="LEUCINE-RICH REPEAT-CONTAINING PROTEIN"/>
    <property type="match status" value="1"/>
</dbReference>